<dbReference type="InterPro" id="IPR049734">
    <property type="entry name" value="NudC-like_C"/>
</dbReference>
<dbReference type="InterPro" id="IPR020084">
    <property type="entry name" value="NUDIX_hydrolase_CS"/>
</dbReference>
<dbReference type="InterPro" id="IPR015797">
    <property type="entry name" value="NUDIX_hydrolase-like_dom_sf"/>
</dbReference>
<dbReference type="InterPro" id="IPR015375">
    <property type="entry name" value="NADH_PPase-like_N"/>
</dbReference>
<comment type="cofactor">
    <cofactor evidence="2">
        <name>Zn(2+)</name>
        <dbReference type="ChEBI" id="CHEBI:29105"/>
    </cofactor>
</comment>
<evidence type="ECO:0000256" key="7">
    <source>
        <dbReference type="ARBA" id="ARBA00022842"/>
    </source>
</evidence>
<dbReference type="Proteomes" id="UP001207582">
    <property type="component" value="Unassembled WGS sequence"/>
</dbReference>
<dbReference type="PROSITE" id="PS00893">
    <property type="entry name" value="NUDIX_BOX"/>
    <property type="match status" value="1"/>
</dbReference>
<keyword evidence="8" id="KW-0520">NAD</keyword>
<keyword evidence="5" id="KW-0479">Metal-binding</keyword>
<evidence type="ECO:0000313" key="11">
    <source>
        <dbReference type="EMBL" id="MCW3783359.1"/>
    </source>
</evidence>
<evidence type="ECO:0000256" key="5">
    <source>
        <dbReference type="ARBA" id="ARBA00022723"/>
    </source>
</evidence>
<comment type="caution">
    <text evidence="11">The sequence shown here is derived from an EMBL/GenBank/DDBJ whole genome shotgun (WGS) entry which is preliminary data.</text>
</comment>
<proteinExistence type="inferred from homology"/>
<dbReference type="EC" id="3.6.1.22" evidence="4"/>
<comment type="cofactor">
    <cofactor evidence="1">
        <name>Mg(2+)</name>
        <dbReference type="ChEBI" id="CHEBI:18420"/>
    </cofactor>
</comment>
<dbReference type="Pfam" id="PF09296">
    <property type="entry name" value="NUDIX-like"/>
    <property type="match status" value="1"/>
</dbReference>
<evidence type="ECO:0000256" key="8">
    <source>
        <dbReference type="ARBA" id="ARBA00023027"/>
    </source>
</evidence>
<protein>
    <recommendedName>
        <fullName evidence="4">NAD(+) diphosphatase</fullName>
        <ecNumber evidence="4">3.6.1.22</ecNumber>
    </recommendedName>
</protein>
<dbReference type="Pfam" id="PF09297">
    <property type="entry name" value="Zn_ribbon_NUD"/>
    <property type="match status" value="1"/>
</dbReference>
<dbReference type="SUPFAM" id="SSF55811">
    <property type="entry name" value="Nudix"/>
    <property type="match status" value="1"/>
</dbReference>
<dbReference type="Pfam" id="PF00293">
    <property type="entry name" value="NUDIX"/>
    <property type="match status" value="1"/>
</dbReference>
<feature type="domain" description="Nudix hydrolase" evidence="10">
    <location>
        <begin position="180"/>
        <end position="306"/>
    </location>
</feature>
<dbReference type="Gene3D" id="3.90.79.20">
    <property type="match status" value="1"/>
</dbReference>
<reference evidence="11 12" key="1">
    <citation type="submission" date="2022-10" db="EMBL/GenBank/DDBJ databases">
        <title>Defluviimonas sp. CAU 1641 isolated from mud.</title>
        <authorList>
            <person name="Kim W."/>
        </authorList>
    </citation>
    <scope>NUCLEOTIDE SEQUENCE [LARGE SCALE GENOMIC DNA]</scope>
    <source>
        <strain evidence="11 12">CAU 1641</strain>
    </source>
</reference>
<gene>
    <name evidence="11" type="primary">nudC</name>
    <name evidence="11" type="ORF">OM960_17560</name>
</gene>
<dbReference type="InterPro" id="IPR015376">
    <property type="entry name" value="Znr_NADH_PPase"/>
</dbReference>
<accession>A0ABT3J6Q1</accession>
<sequence length="319" mass="34058">MRLAETVTFGGAGLDRAAGLRGDPEAVAAHLCAGETRILPVWRGKPLFAGNAAGWLPPGHAVLAEAAEAPVLLGLEGGAARFAVDVSGWEPPAGEALAEGVFFDPTEQRHPALPGDHRFAELRGLMAELAAGDAELVATAKALLGWHRSHRFCSACGRPSAVIEAGWQRRCPDCGTRHFPRTDPVVIMLVTCGERTLLGRSPGWPEGMYSCLAGFMEPGETIEAAVRREVAEETGVRIGRVSYLASQPWPYPSSLMIGCLAEAESEAITLDPVELEAAVWIGREEAARVLAGDHPTIRRPRRGAIAGFLLTHWVADRLD</sequence>
<name>A0ABT3J6Q1_9RHOB</name>
<dbReference type="InterPro" id="IPR050241">
    <property type="entry name" value="NAD-cap_RNA_hydrolase_NudC"/>
</dbReference>
<dbReference type="PROSITE" id="PS51462">
    <property type="entry name" value="NUDIX"/>
    <property type="match status" value="1"/>
</dbReference>
<dbReference type="InterPro" id="IPR000086">
    <property type="entry name" value="NUDIX_hydrolase_dom"/>
</dbReference>
<evidence type="ECO:0000256" key="2">
    <source>
        <dbReference type="ARBA" id="ARBA00001947"/>
    </source>
</evidence>
<evidence type="ECO:0000256" key="6">
    <source>
        <dbReference type="ARBA" id="ARBA00022801"/>
    </source>
</evidence>
<evidence type="ECO:0000313" key="12">
    <source>
        <dbReference type="Proteomes" id="UP001207582"/>
    </source>
</evidence>
<dbReference type="PANTHER" id="PTHR42904:SF6">
    <property type="entry name" value="NAD-CAPPED RNA HYDROLASE NUDT12"/>
    <property type="match status" value="1"/>
</dbReference>
<comment type="catalytic activity">
    <reaction evidence="9">
        <text>a 5'-end NAD(+)-phospho-ribonucleoside in mRNA + H2O = a 5'-end phospho-adenosine-phospho-ribonucleoside in mRNA + beta-nicotinamide D-ribonucleotide + 2 H(+)</text>
        <dbReference type="Rhea" id="RHEA:60876"/>
        <dbReference type="Rhea" id="RHEA-COMP:15698"/>
        <dbReference type="Rhea" id="RHEA-COMP:15719"/>
        <dbReference type="ChEBI" id="CHEBI:14649"/>
        <dbReference type="ChEBI" id="CHEBI:15377"/>
        <dbReference type="ChEBI" id="CHEBI:15378"/>
        <dbReference type="ChEBI" id="CHEBI:144029"/>
        <dbReference type="ChEBI" id="CHEBI:144051"/>
    </reaction>
    <physiologicalReaction direction="left-to-right" evidence="9">
        <dbReference type="Rhea" id="RHEA:60877"/>
    </physiologicalReaction>
</comment>
<keyword evidence="7" id="KW-0460">Magnesium</keyword>
<evidence type="ECO:0000256" key="4">
    <source>
        <dbReference type="ARBA" id="ARBA00012381"/>
    </source>
</evidence>
<organism evidence="11 12">
    <name type="scientific">Defluviimonas salinarum</name>
    <dbReference type="NCBI Taxonomy" id="2992147"/>
    <lineage>
        <taxon>Bacteria</taxon>
        <taxon>Pseudomonadati</taxon>
        <taxon>Pseudomonadota</taxon>
        <taxon>Alphaproteobacteria</taxon>
        <taxon>Rhodobacterales</taxon>
        <taxon>Paracoccaceae</taxon>
        <taxon>Albidovulum</taxon>
    </lineage>
</organism>
<keyword evidence="6 11" id="KW-0378">Hydrolase</keyword>
<dbReference type="EMBL" id="JAPDOG010000018">
    <property type="protein sequence ID" value="MCW3783359.1"/>
    <property type="molecule type" value="Genomic_DNA"/>
</dbReference>
<comment type="similarity">
    <text evidence="3">Belongs to the Nudix hydrolase family. NudC subfamily.</text>
</comment>
<evidence type="ECO:0000256" key="3">
    <source>
        <dbReference type="ARBA" id="ARBA00009595"/>
    </source>
</evidence>
<dbReference type="GO" id="GO:0016787">
    <property type="term" value="F:hydrolase activity"/>
    <property type="evidence" value="ECO:0007669"/>
    <property type="project" value="UniProtKB-KW"/>
</dbReference>
<dbReference type="CDD" id="cd03429">
    <property type="entry name" value="NUDIX_NADH_pyrophosphatase_Nudt13"/>
    <property type="match status" value="1"/>
</dbReference>
<dbReference type="Gene3D" id="3.90.79.10">
    <property type="entry name" value="Nucleoside Triphosphate Pyrophosphohydrolase"/>
    <property type="match status" value="1"/>
</dbReference>
<evidence type="ECO:0000256" key="1">
    <source>
        <dbReference type="ARBA" id="ARBA00001946"/>
    </source>
</evidence>
<dbReference type="NCBIfam" id="NF001299">
    <property type="entry name" value="PRK00241.1"/>
    <property type="match status" value="1"/>
</dbReference>
<dbReference type="PANTHER" id="PTHR42904">
    <property type="entry name" value="NUDIX HYDROLASE, NUDC SUBFAMILY"/>
    <property type="match status" value="1"/>
</dbReference>
<keyword evidence="12" id="KW-1185">Reference proteome</keyword>
<evidence type="ECO:0000256" key="9">
    <source>
        <dbReference type="ARBA" id="ARBA00023679"/>
    </source>
</evidence>
<dbReference type="RefSeq" id="WP_264772897.1">
    <property type="nucleotide sequence ID" value="NZ_JAPDOG010000018.1"/>
</dbReference>
<evidence type="ECO:0000259" key="10">
    <source>
        <dbReference type="PROSITE" id="PS51462"/>
    </source>
</evidence>